<accession>A0ABU3GZY0</accession>
<evidence type="ECO:0008006" key="3">
    <source>
        <dbReference type="Google" id="ProtNLM"/>
    </source>
</evidence>
<dbReference type="EMBL" id="JAVLVU010000001">
    <property type="protein sequence ID" value="MDT3405313.1"/>
    <property type="molecule type" value="Genomic_DNA"/>
</dbReference>
<proteinExistence type="predicted"/>
<protein>
    <recommendedName>
        <fullName evidence="3">Phosphoribosylpyrophosphate synthetase</fullName>
    </recommendedName>
</protein>
<evidence type="ECO:0000313" key="1">
    <source>
        <dbReference type="EMBL" id="MDT3405313.1"/>
    </source>
</evidence>
<evidence type="ECO:0000313" key="2">
    <source>
        <dbReference type="Proteomes" id="UP001258315"/>
    </source>
</evidence>
<keyword evidence="2" id="KW-1185">Reference proteome</keyword>
<name>A0ABU3GZY0_9SPHI</name>
<dbReference type="Proteomes" id="UP001258315">
    <property type="component" value="Unassembled WGS sequence"/>
</dbReference>
<comment type="caution">
    <text evidence="1">The sequence shown here is derived from an EMBL/GenBank/DDBJ whole genome shotgun (WGS) entry which is preliminary data.</text>
</comment>
<organism evidence="1 2">
    <name type="scientific">Mucilaginibacter terrae</name>
    <dbReference type="NCBI Taxonomy" id="1955052"/>
    <lineage>
        <taxon>Bacteria</taxon>
        <taxon>Pseudomonadati</taxon>
        <taxon>Bacteroidota</taxon>
        <taxon>Sphingobacteriia</taxon>
        <taxon>Sphingobacteriales</taxon>
        <taxon>Sphingobacteriaceae</taxon>
        <taxon>Mucilaginibacter</taxon>
    </lineage>
</organism>
<sequence length="104" mass="12004">MKTFDTLIEALNDLRSNGYDLDFNLKENYLDCPQLSKQFYAEEFHVDKVYRFEGETDPSDSSILYGISTIERQKGVLVEAYGAYATTADEALIKKLRIDMDTMR</sequence>
<gene>
    <name evidence="1" type="ORF">QE417_004385</name>
</gene>
<reference evidence="2" key="1">
    <citation type="submission" date="2023-07" db="EMBL/GenBank/DDBJ databases">
        <title>Functional and genomic diversity of the sorghum phyllosphere microbiome.</title>
        <authorList>
            <person name="Shade A."/>
        </authorList>
    </citation>
    <scope>NUCLEOTIDE SEQUENCE [LARGE SCALE GENOMIC DNA]</scope>
    <source>
        <strain evidence="2">SORGH_AS_0422</strain>
    </source>
</reference>
<dbReference type="RefSeq" id="WP_311953726.1">
    <property type="nucleotide sequence ID" value="NZ_JAVLVU010000001.1"/>
</dbReference>